<dbReference type="AlphaFoldDB" id="A0AAV5L4R0"/>
<evidence type="ECO:0000313" key="1">
    <source>
        <dbReference type="EMBL" id="GKV32248.1"/>
    </source>
</evidence>
<keyword evidence="2" id="KW-1185">Reference proteome</keyword>
<sequence length="49" mass="5437">MGRRARHIGKEWKTGRRNRSVCSGIVRGLRVRQKGSVVAYDNSHAESGG</sequence>
<comment type="caution">
    <text evidence="1">The sequence shown here is derived from an EMBL/GenBank/DDBJ whole genome shotgun (WGS) entry which is preliminary data.</text>
</comment>
<evidence type="ECO:0000313" key="2">
    <source>
        <dbReference type="Proteomes" id="UP001054252"/>
    </source>
</evidence>
<protein>
    <submittedName>
        <fullName evidence="1">Uncharacterized protein</fullName>
    </submittedName>
</protein>
<gene>
    <name evidence="1" type="ORF">SLEP1_g40864</name>
</gene>
<proteinExistence type="predicted"/>
<organism evidence="1 2">
    <name type="scientific">Rubroshorea leprosula</name>
    <dbReference type="NCBI Taxonomy" id="152421"/>
    <lineage>
        <taxon>Eukaryota</taxon>
        <taxon>Viridiplantae</taxon>
        <taxon>Streptophyta</taxon>
        <taxon>Embryophyta</taxon>
        <taxon>Tracheophyta</taxon>
        <taxon>Spermatophyta</taxon>
        <taxon>Magnoliopsida</taxon>
        <taxon>eudicotyledons</taxon>
        <taxon>Gunneridae</taxon>
        <taxon>Pentapetalae</taxon>
        <taxon>rosids</taxon>
        <taxon>malvids</taxon>
        <taxon>Malvales</taxon>
        <taxon>Dipterocarpaceae</taxon>
        <taxon>Rubroshorea</taxon>
    </lineage>
</organism>
<name>A0AAV5L4R0_9ROSI</name>
<reference evidence="1 2" key="1">
    <citation type="journal article" date="2021" name="Commun. Biol.">
        <title>The genome of Shorea leprosula (Dipterocarpaceae) highlights the ecological relevance of drought in aseasonal tropical rainforests.</title>
        <authorList>
            <person name="Ng K.K.S."/>
            <person name="Kobayashi M.J."/>
            <person name="Fawcett J.A."/>
            <person name="Hatakeyama M."/>
            <person name="Paape T."/>
            <person name="Ng C.H."/>
            <person name="Ang C.C."/>
            <person name="Tnah L.H."/>
            <person name="Lee C.T."/>
            <person name="Nishiyama T."/>
            <person name="Sese J."/>
            <person name="O'Brien M.J."/>
            <person name="Copetti D."/>
            <person name="Mohd Noor M.I."/>
            <person name="Ong R.C."/>
            <person name="Putra M."/>
            <person name="Sireger I.Z."/>
            <person name="Indrioko S."/>
            <person name="Kosugi Y."/>
            <person name="Izuno A."/>
            <person name="Isagi Y."/>
            <person name="Lee S.L."/>
            <person name="Shimizu K.K."/>
        </authorList>
    </citation>
    <scope>NUCLEOTIDE SEQUENCE [LARGE SCALE GENOMIC DNA]</scope>
    <source>
        <strain evidence="1">214</strain>
    </source>
</reference>
<accession>A0AAV5L4R0</accession>
<dbReference type="Proteomes" id="UP001054252">
    <property type="component" value="Unassembled WGS sequence"/>
</dbReference>
<dbReference type="EMBL" id="BPVZ01000094">
    <property type="protein sequence ID" value="GKV32248.1"/>
    <property type="molecule type" value="Genomic_DNA"/>
</dbReference>